<dbReference type="RefSeq" id="WP_146104013.1">
    <property type="nucleotide sequence ID" value="NZ_FNVT01000018.1"/>
</dbReference>
<protein>
    <submittedName>
        <fullName evidence="7">Uncharacterized protein</fullName>
    </submittedName>
</protein>
<keyword evidence="3 6" id="KW-1133">Transmembrane helix</keyword>
<feature type="compositionally biased region" description="Polar residues" evidence="5">
    <location>
        <begin position="85"/>
        <end position="102"/>
    </location>
</feature>
<dbReference type="GO" id="GO:0016020">
    <property type="term" value="C:membrane"/>
    <property type="evidence" value="ECO:0007669"/>
    <property type="project" value="UniProtKB-SubCell"/>
</dbReference>
<feature type="region of interest" description="Disordered" evidence="5">
    <location>
        <begin position="81"/>
        <end position="102"/>
    </location>
</feature>
<dbReference type="EMBL" id="FNVT01000018">
    <property type="protein sequence ID" value="SEH00910.1"/>
    <property type="molecule type" value="Genomic_DNA"/>
</dbReference>
<dbReference type="SUPFAM" id="SSF161098">
    <property type="entry name" value="MetI-like"/>
    <property type="match status" value="1"/>
</dbReference>
<evidence type="ECO:0000256" key="6">
    <source>
        <dbReference type="SAM" id="Phobius"/>
    </source>
</evidence>
<evidence type="ECO:0000313" key="8">
    <source>
        <dbReference type="Proteomes" id="UP000236732"/>
    </source>
</evidence>
<dbReference type="InterPro" id="IPR035906">
    <property type="entry name" value="MetI-like_sf"/>
</dbReference>
<organism evidence="7 8">
    <name type="scientific">Nonomuraea solani</name>
    <dbReference type="NCBI Taxonomy" id="1144553"/>
    <lineage>
        <taxon>Bacteria</taxon>
        <taxon>Bacillati</taxon>
        <taxon>Actinomycetota</taxon>
        <taxon>Actinomycetes</taxon>
        <taxon>Streptosporangiales</taxon>
        <taxon>Streptosporangiaceae</taxon>
        <taxon>Nonomuraea</taxon>
    </lineage>
</organism>
<gene>
    <name evidence="7" type="ORF">SAMN05444920_11899</name>
</gene>
<keyword evidence="8" id="KW-1185">Reference proteome</keyword>
<keyword evidence="4 6" id="KW-0472">Membrane</keyword>
<keyword evidence="2 6" id="KW-0812">Transmembrane</keyword>
<evidence type="ECO:0000256" key="2">
    <source>
        <dbReference type="ARBA" id="ARBA00022692"/>
    </source>
</evidence>
<evidence type="ECO:0000256" key="5">
    <source>
        <dbReference type="SAM" id="MobiDB-lite"/>
    </source>
</evidence>
<evidence type="ECO:0000313" key="7">
    <source>
        <dbReference type="EMBL" id="SEH00910.1"/>
    </source>
</evidence>
<accession>A0A1H6ESS2</accession>
<dbReference type="AlphaFoldDB" id="A0A1H6ESS2"/>
<dbReference type="Proteomes" id="UP000236732">
    <property type="component" value="Unassembled WGS sequence"/>
</dbReference>
<proteinExistence type="predicted"/>
<feature type="transmembrane region" description="Helical" evidence="6">
    <location>
        <begin position="20"/>
        <end position="46"/>
    </location>
</feature>
<feature type="transmembrane region" description="Helical" evidence="6">
    <location>
        <begin position="58"/>
        <end position="75"/>
    </location>
</feature>
<reference evidence="7 8" key="1">
    <citation type="submission" date="2016-10" db="EMBL/GenBank/DDBJ databases">
        <authorList>
            <person name="de Groot N.N."/>
        </authorList>
    </citation>
    <scope>NUCLEOTIDE SEQUENCE [LARGE SCALE GENOMIC DNA]</scope>
    <source>
        <strain evidence="7 8">CGMCC 4.7037</strain>
    </source>
</reference>
<evidence type="ECO:0000256" key="3">
    <source>
        <dbReference type="ARBA" id="ARBA00022989"/>
    </source>
</evidence>
<evidence type="ECO:0000256" key="4">
    <source>
        <dbReference type="ARBA" id="ARBA00023136"/>
    </source>
</evidence>
<comment type="subcellular location">
    <subcellularLocation>
        <location evidence="1">Membrane</location>
        <topology evidence="1">Multi-pass membrane protein</topology>
    </subcellularLocation>
</comment>
<sequence>MGKVSPATPPWLYTAGLNMGAGLLNSAIIALSTAAGVCVISGCAAYTLARLDLPRPGLFILYLLAVSSLPIQLFLEPAGTAVAATPSSRVSPPTGRSSARPA</sequence>
<name>A0A1H6ESS2_9ACTN</name>
<evidence type="ECO:0000256" key="1">
    <source>
        <dbReference type="ARBA" id="ARBA00004141"/>
    </source>
</evidence>